<dbReference type="InterPro" id="IPR000620">
    <property type="entry name" value="EamA_dom"/>
</dbReference>
<feature type="transmembrane region" description="Helical" evidence="6">
    <location>
        <begin position="213"/>
        <end position="236"/>
    </location>
</feature>
<gene>
    <name evidence="8" type="ORF">GCM10017083_48380</name>
</gene>
<feature type="domain" description="EamA" evidence="7">
    <location>
        <begin position="44"/>
        <end position="177"/>
    </location>
</feature>
<feature type="transmembrane region" description="Helical" evidence="6">
    <location>
        <begin position="110"/>
        <end position="130"/>
    </location>
</feature>
<dbReference type="Gene3D" id="1.10.3730.20">
    <property type="match status" value="2"/>
</dbReference>
<feature type="transmembrane region" description="Helical" evidence="6">
    <location>
        <begin position="318"/>
        <end position="336"/>
    </location>
</feature>
<evidence type="ECO:0000256" key="1">
    <source>
        <dbReference type="ARBA" id="ARBA00004141"/>
    </source>
</evidence>
<evidence type="ECO:0000256" key="5">
    <source>
        <dbReference type="ARBA" id="ARBA00023136"/>
    </source>
</evidence>
<keyword evidence="3 6" id="KW-0812">Transmembrane</keyword>
<dbReference type="RefSeq" id="WP_229837470.1">
    <property type="nucleotide sequence ID" value="NZ_BMZS01000012.1"/>
</dbReference>
<dbReference type="GO" id="GO:0016020">
    <property type="term" value="C:membrane"/>
    <property type="evidence" value="ECO:0007669"/>
    <property type="project" value="UniProtKB-SubCell"/>
</dbReference>
<dbReference type="PANTHER" id="PTHR22911">
    <property type="entry name" value="ACYL-MALONYL CONDENSING ENZYME-RELATED"/>
    <property type="match status" value="1"/>
</dbReference>
<dbReference type="PANTHER" id="PTHR22911:SF6">
    <property type="entry name" value="SOLUTE CARRIER FAMILY 35 MEMBER G1"/>
    <property type="match status" value="1"/>
</dbReference>
<protein>
    <submittedName>
        <fullName evidence="8">DMT transporter permease</fullName>
    </submittedName>
</protein>
<reference evidence="8" key="1">
    <citation type="journal article" date="2014" name="Int. J. Syst. Evol. Microbiol.">
        <title>Complete genome sequence of Corynebacterium casei LMG S-19264T (=DSM 44701T), isolated from a smear-ripened cheese.</title>
        <authorList>
            <consortium name="US DOE Joint Genome Institute (JGI-PGF)"/>
            <person name="Walter F."/>
            <person name="Albersmeier A."/>
            <person name="Kalinowski J."/>
            <person name="Ruckert C."/>
        </authorList>
    </citation>
    <scope>NUCLEOTIDE SEQUENCE</scope>
    <source>
        <strain evidence="8">KCTC 42651</strain>
    </source>
</reference>
<dbReference type="Pfam" id="PF00892">
    <property type="entry name" value="EamA"/>
    <property type="match status" value="1"/>
</dbReference>
<evidence type="ECO:0000256" key="3">
    <source>
        <dbReference type="ARBA" id="ARBA00022692"/>
    </source>
</evidence>
<evidence type="ECO:0000256" key="6">
    <source>
        <dbReference type="SAM" id="Phobius"/>
    </source>
</evidence>
<evidence type="ECO:0000313" key="8">
    <source>
        <dbReference type="EMBL" id="GHD61211.1"/>
    </source>
</evidence>
<evidence type="ECO:0000256" key="4">
    <source>
        <dbReference type="ARBA" id="ARBA00022989"/>
    </source>
</evidence>
<feature type="transmembrane region" description="Helical" evidence="6">
    <location>
        <begin position="292"/>
        <end position="312"/>
    </location>
</feature>
<accession>A0A918XXE9</accession>
<sequence>MREPVQAVPAWAAPAAGQSAVEPAAIALSYGPMIRSLSANPTLLGALSASVAVFCFSINDMAIKFMSGDYALHQVVLLRAIIGMAVLLAVLLPMSGGFAALKTRRLGLHLARGCCVVFANMSFFLGLATLPLAEGVAIFFVSPMVIAVFSVIFLGEHVGPRRWAAIGFGLVGVLIVLRPGTEVFQLASLCPIAAAFGYASLHMLTRYIGRTESALAMSFYIQVTFIMVSAGVGLLVGDGRYAGTGNPSLDFLLREWVMPSAEDWLVLMAIGVASAFGGFFISQAYRSSEAAVVAPFEYLAILLAVFWGVVVFDQWPDAVALFGMALITGSGLFMIWREARLRAVRVPDTPRYRR</sequence>
<feature type="transmembrane region" description="Helical" evidence="6">
    <location>
        <begin position="264"/>
        <end position="285"/>
    </location>
</feature>
<dbReference type="AlphaFoldDB" id="A0A918XXE9"/>
<feature type="transmembrane region" description="Helical" evidence="6">
    <location>
        <begin position="162"/>
        <end position="177"/>
    </location>
</feature>
<comment type="similarity">
    <text evidence="2">Belongs to the drug/metabolite transporter (DMT) superfamily. 10 TMS drug/metabolite exporter (DME) (TC 2.A.7.3) family.</text>
</comment>
<dbReference type="EMBL" id="BMZS01000012">
    <property type="protein sequence ID" value="GHD61211.1"/>
    <property type="molecule type" value="Genomic_DNA"/>
</dbReference>
<feature type="transmembrane region" description="Helical" evidence="6">
    <location>
        <begin position="75"/>
        <end position="98"/>
    </location>
</feature>
<keyword evidence="9" id="KW-1185">Reference proteome</keyword>
<proteinExistence type="inferred from homology"/>
<name>A0A918XXE9_9PROT</name>
<comment type="caution">
    <text evidence="8">The sequence shown here is derived from an EMBL/GenBank/DDBJ whole genome shotgun (WGS) entry which is preliminary data.</text>
</comment>
<feature type="transmembrane region" description="Helical" evidence="6">
    <location>
        <begin position="136"/>
        <end position="155"/>
    </location>
</feature>
<dbReference type="SUPFAM" id="SSF103481">
    <property type="entry name" value="Multidrug resistance efflux transporter EmrE"/>
    <property type="match status" value="2"/>
</dbReference>
<comment type="subcellular location">
    <subcellularLocation>
        <location evidence="1">Membrane</location>
        <topology evidence="1">Multi-pass membrane protein</topology>
    </subcellularLocation>
</comment>
<reference evidence="8" key="2">
    <citation type="submission" date="2020-09" db="EMBL/GenBank/DDBJ databases">
        <authorList>
            <person name="Sun Q."/>
            <person name="Kim S."/>
        </authorList>
    </citation>
    <scope>NUCLEOTIDE SEQUENCE</scope>
    <source>
        <strain evidence="8">KCTC 42651</strain>
    </source>
</reference>
<keyword evidence="5 6" id="KW-0472">Membrane</keyword>
<evidence type="ECO:0000313" key="9">
    <source>
        <dbReference type="Proteomes" id="UP000630353"/>
    </source>
</evidence>
<feature type="transmembrane region" description="Helical" evidence="6">
    <location>
        <begin position="183"/>
        <end position="201"/>
    </location>
</feature>
<dbReference type="Proteomes" id="UP000630353">
    <property type="component" value="Unassembled WGS sequence"/>
</dbReference>
<organism evidence="8 9">
    <name type="scientific">Thalassobaculum fulvum</name>
    <dbReference type="NCBI Taxonomy" id="1633335"/>
    <lineage>
        <taxon>Bacteria</taxon>
        <taxon>Pseudomonadati</taxon>
        <taxon>Pseudomonadota</taxon>
        <taxon>Alphaproteobacteria</taxon>
        <taxon>Rhodospirillales</taxon>
        <taxon>Thalassobaculaceae</taxon>
        <taxon>Thalassobaculum</taxon>
    </lineage>
</organism>
<evidence type="ECO:0000256" key="2">
    <source>
        <dbReference type="ARBA" id="ARBA00009853"/>
    </source>
</evidence>
<evidence type="ECO:0000259" key="7">
    <source>
        <dbReference type="Pfam" id="PF00892"/>
    </source>
</evidence>
<dbReference type="InterPro" id="IPR037185">
    <property type="entry name" value="EmrE-like"/>
</dbReference>
<keyword evidence="4 6" id="KW-1133">Transmembrane helix</keyword>
<feature type="transmembrane region" description="Helical" evidence="6">
    <location>
        <begin position="43"/>
        <end position="63"/>
    </location>
</feature>